<evidence type="ECO:0000313" key="3">
    <source>
        <dbReference type="Proteomes" id="UP000557739"/>
    </source>
</evidence>
<protein>
    <submittedName>
        <fullName evidence="2">Enoyl-CoA hydratase</fullName>
        <ecNumber evidence="2">4.2.1.17</ecNumber>
    </submittedName>
</protein>
<keyword evidence="3" id="KW-1185">Reference proteome</keyword>
<name>A0A7W9AQ56_9SPHN</name>
<dbReference type="EC" id="4.2.1.17" evidence="2"/>
<gene>
    <name evidence="2" type="ORF">FHR19_001930</name>
</gene>
<dbReference type="Pfam" id="PF00378">
    <property type="entry name" value="ECH_1"/>
    <property type="match status" value="1"/>
</dbReference>
<evidence type="ECO:0000313" key="2">
    <source>
        <dbReference type="EMBL" id="MBB5698585.1"/>
    </source>
</evidence>
<dbReference type="EMBL" id="JACIJJ010000002">
    <property type="protein sequence ID" value="MBB5698585.1"/>
    <property type="molecule type" value="Genomic_DNA"/>
</dbReference>
<dbReference type="CDD" id="cd06558">
    <property type="entry name" value="crotonase-like"/>
    <property type="match status" value="1"/>
</dbReference>
<dbReference type="SUPFAM" id="SSF52096">
    <property type="entry name" value="ClpP/crotonase"/>
    <property type="match status" value="1"/>
</dbReference>
<dbReference type="Gene3D" id="3.90.226.10">
    <property type="entry name" value="2-enoyl-CoA Hydratase, Chain A, domain 1"/>
    <property type="match status" value="1"/>
</dbReference>
<organism evidence="2 3">
    <name type="scientific">Sphingomonas yantingensis</name>
    <dbReference type="NCBI Taxonomy" id="1241761"/>
    <lineage>
        <taxon>Bacteria</taxon>
        <taxon>Pseudomonadati</taxon>
        <taxon>Pseudomonadota</taxon>
        <taxon>Alphaproteobacteria</taxon>
        <taxon>Sphingomonadales</taxon>
        <taxon>Sphingomonadaceae</taxon>
        <taxon>Sphingomonas</taxon>
    </lineage>
</organism>
<keyword evidence="2" id="KW-0456">Lyase</keyword>
<dbReference type="Proteomes" id="UP000557739">
    <property type="component" value="Unassembled WGS sequence"/>
</dbReference>
<proteinExistence type="inferred from homology"/>
<reference evidence="2 3" key="1">
    <citation type="submission" date="2020-08" db="EMBL/GenBank/DDBJ databases">
        <title>Genomic Encyclopedia of Type Strains, Phase IV (KMG-IV): sequencing the most valuable type-strain genomes for metagenomic binning, comparative biology and taxonomic classification.</title>
        <authorList>
            <person name="Goeker M."/>
        </authorList>
    </citation>
    <scope>NUCLEOTIDE SEQUENCE [LARGE SCALE GENOMIC DNA]</scope>
    <source>
        <strain evidence="2 3">DSM 27244</strain>
    </source>
</reference>
<dbReference type="PANTHER" id="PTHR43459:SF1">
    <property type="entry name" value="EG:BACN32G11.4 PROTEIN"/>
    <property type="match status" value="1"/>
</dbReference>
<evidence type="ECO:0000256" key="1">
    <source>
        <dbReference type="ARBA" id="ARBA00005254"/>
    </source>
</evidence>
<comment type="caution">
    <text evidence="2">The sequence shown here is derived from an EMBL/GenBank/DDBJ whole genome shotgun (WGS) entry which is preliminary data.</text>
</comment>
<dbReference type="AlphaFoldDB" id="A0A7W9AQ56"/>
<dbReference type="InterPro" id="IPR029045">
    <property type="entry name" value="ClpP/crotonase-like_dom_sf"/>
</dbReference>
<accession>A0A7W9AQ56</accession>
<dbReference type="PANTHER" id="PTHR43459">
    <property type="entry name" value="ENOYL-COA HYDRATASE"/>
    <property type="match status" value="1"/>
</dbReference>
<dbReference type="Gene3D" id="1.10.12.10">
    <property type="entry name" value="Lyase 2-enoyl-coa Hydratase, Chain A, domain 2"/>
    <property type="match status" value="1"/>
</dbReference>
<dbReference type="InterPro" id="IPR001753">
    <property type="entry name" value="Enoyl-CoA_hydra/iso"/>
</dbReference>
<dbReference type="GO" id="GO:0004300">
    <property type="term" value="F:enoyl-CoA hydratase activity"/>
    <property type="evidence" value="ECO:0007669"/>
    <property type="project" value="UniProtKB-EC"/>
</dbReference>
<comment type="similarity">
    <text evidence="1">Belongs to the enoyl-CoA hydratase/isomerase family.</text>
</comment>
<dbReference type="RefSeq" id="WP_184027423.1">
    <property type="nucleotide sequence ID" value="NZ_JACIJJ010000002.1"/>
</dbReference>
<sequence>MTAETILIDTPEDGVRRLTLNRPEALNAFTWPMYQALLDALVAIGDDPSVRAVILTGSGRGFCSGHDLRAAGVNPHAREDRGRIYNNRQSVSALGRIPIAMRGLPQPIICAVNGVVAGVGYTLALASDMTIAARSAKFVNTIHNAATGAELGLSYMMSRAVGSQRAAELLLTARPVPADEAERIGLILRAVDDDRLMDEALSIARAVAANVPMGIALTKQSLWLNQSAGSLEAAIELEARAVQIAQSTADAAEKRSAFIEKRAPRFTSE</sequence>
<dbReference type="InterPro" id="IPR014748">
    <property type="entry name" value="Enoyl-CoA_hydra_C"/>
</dbReference>